<protein>
    <recommendedName>
        <fullName evidence="3">ATP-grasp domain-containing protein</fullName>
    </recommendedName>
</protein>
<organism evidence="1 2">
    <name type="scientific">Neobacillus niacini</name>
    <dbReference type="NCBI Taxonomy" id="86668"/>
    <lineage>
        <taxon>Bacteria</taxon>
        <taxon>Bacillati</taxon>
        <taxon>Bacillota</taxon>
        <taxon>Bacilli</taxon>
        <taxon>Bacillales</taxon>
        <taxon>Bacillaceae</taxon>
        <taxon>Neobacillus</taxon>
    </lineage>
</organism>
<dbReference type="AlphaFoldDB" id="A0A852TE67"/>
<evidence type="ECO:0000313" key="1">
    <source>
        <dbReference type="EMBL" id="NYE05564.1"/>
    </source>
</evidence>
<sequence length="244" mass="27905">MRVSAGKWTKHKLMLENERLASFLPDTQYLDRTSLNIMLDKYNQIMVKPCNGFQGRGIIQISSLSNEQFVLHIESSETLVHGKENIYDYLKENHFPRKRKRYIVQQRIPLATINNNPFDVRVMVQRKKDSLEWAVTGKLARLAANNFVVTNVAKAVLSVEDAIEISLINNEKVKDIVADLEEVSLLIAGQLSNSYSQKRVYGIDLGIDLEGKVWIIEANLRPAISMFKYLNDGSYETIKAFKRG</sequence>
<dbReference type="Gene3D" id="3.30.470.20">
    <property type="entry name" value="ATP-grasp fold, B domain"/>
    <property type="match status" value="1"/>
</dbReference>
<name>A0A852TE67_9BACI</name>
<evidence type="ECO:0000313" key="2">
    <source>
        <dbReference type="Proteomes" id="UP000548423"/>
    </source>
</evidence>
<dbReference type="SUPFAM" id="SSF56059">
    <property type="entry name" value="Glutathione synthetase ATP-binding domain-like"/>
    <property type="match status" value="1"/>
</dbReference>
<dbReference type="Proteomes" id="UP000548423">
    <property type="component" value="Unassembled WGS sequence"/>
</dbReference>
<reference evidence="2" key="2">
    <citation type="submission" date="2020-08" db="EMBL/GenBank/DDBJ databases">
        <title>The Agave Microbiome: Exploring the role of microbial communities in plant adaptations to desert environments.</title>
        <authorList>
            <person name="Partida-Martinez L.P."/>
        </authorList>
    </citation>
    <scope>NUCLEOTIDE SEQUENCE [LARGE SCALE GENOMIC DNA]</scope>
    <source>
        <strain evidence="2">AT2.8</strain>
    </source>
</reference>
<comment type="caution">
    <text evidence="1">The sequence shown here is derived from an EMBL/GenBank/DDBJ whole genome shotgun (WGS) entry which is preliminary data.</text>
</comment>
<accession>A0A852TE67</accession>
<reference evidence="2" key="1">
    <citation type="submission" date="2020-07" db="EMBL/GenBank/DDBJ databases">
        <authorList>
            <person name="Partida-Martinez L."/>
            <person name="Huntemann M."/>
            <person name="Clum A."/>
            <person name="Wang J."/>
            <person name="Palaniappan K."/>
            <person name="Ritter S."/>
            <person name="Chen I.-M."/>
            <person name="Stamatis D."/>
            <person name="Reddy T."/>
            <person name="O'Malley R."/>
            <person name="Daum C."/>
            <person name="Shapiro N."/>
            <person name="Ivanova N."/>
            <person name="Kyrpides N."/>
            <person name="Woyke T."/>
        </authorList>
    </citation>
    <scope>NUCLEOTIDE SEQUENCE [LARGE SCALE GENOMIC DNA]</scope>
    <source>
        <strain evidence="2">AT2.8</strain>
    </source>
</reference>
<evidence type="ECO:0008006" key="3">
    <source>
        <dbReference type="Google" id="ProtNLM"/>
    </source>
</evidence>
<dbReference type="EMBL" id="JACCBX010000004">
    <property type="protein sequence ID" value="NYE05564.1"/>
    <property type="molecule type" value="Genomic_DNA"/>
</dbReference>
<proteinExistence type="predicted"/>
<gene>
    <name evidence="1" type="ORF">F4694_002317</name>
</gene>
<dbReference type="Pfam" id="PF14398">
    <property type="entry name" value="ATPgrasp_YheCD"/>
    <property type="match status" value="1"/>
</dbReference>
<dbReference type="InterPro" id="IPR026838">
    <property type="entry name" value="YheC/D"/>
</dbReference>